<dbReference type="Proteomes" id="UP000261660">
    <property type="component" value="Unplaced"/>
</dbReference>
<feature type="transmembrane region" description="Helical" evidence="19">
    <location>
        <begin position="12"/>
        <end position="32"/>
    </location>
</feature>
<dbReference type="PANTHER" id="PTHR11675">
    <property type="entry name" value="N-ACETYLGALACTOSAMINYLTRANSFERASE"/>
    <property type="match status" value="1"/>
</dbReference>
<dbReference type="Pfam" id="PF00652">
    <property type="entry name" value="Ricin_B_lectin"/>
    <property type="match status" value="1"/>
</dbReference>
<keyword evidence="17" id="KW-0464">Manganese</keyword>
<dbReference type="Ensembl" id="ENSLBET00000000652.1">
    <property type="protein sequence ID" value="ENSLBEP00000000606.1"/>
    <property type="gene ID" value="ENSLBEG00000000216.1"/>
</dbReference>
<keyword evidence="9" id="KW-0479">Metal-binding</keyword>
<feature type="domain" description="Ricin B lectin" evidence="20">
    <location>
        <begin position="384"/>
        <end position="502"/>
    </location>
</feature>
<protein>
    <recommendedName>
        <fullName evidence="5">polypeptide N-acetylgalactosaminyltransferase</fullName>
        <ecNumber evidence="5">2.4.1.41</ecNumber>
    </recommendedName>
</protein>
<evidence type="ECO:0000256" key="4">
    <source>
        <dbReference type="ARBA" id="ARBA00005680"/>
    </source>
</evidence>
<dbReference type="Gene3D" id="2.80.10.50">
    <property type="match status" value="1"/>
</dbReference>
<keyword evidence="14 19" id="KW-0472">Membrane</keyword>
<dbReference type="InParanoid" id="A0A3Q3E3T6"/>
<dbReference type="GO" id="GO:0030246">
    <property type="term" value="F:carbohydrate binding"/>
    <property type="evidence" value="ECO:0007669"/>
    <property type="project" value="UniProtKB-KW"/>
</dbReference>
<reference evidence="21" key="1">
    <citation type="submission" date="2025-08" db="UniProtKB">
        <authorList>
            <consortium name="Ensembl"/>
        </authorList>
    </citation>
    <scope>IDENTIFICATION</scope>
</reference>
<evidence type="ECO:0000256" key="18">
    <source>
        <dbReference type="SAM" id="MobiDB-lite"/>
    </source>
</evidence>
<keyword evidence="13" id="KW-0333">Golgi apparatus</keyword>
<evidence type="ECO:0000256" key="16">
    <source>
        <dbReference type="ARBA" id="ARBA00023180"/>
    </source>
</evidence>
<keyword evidence="16" id="KW-0325">Glycoprotein</keyword>
<dbReference type="SUPFAM" id="SSF53448">
    <property type="entry name" value="Nucleotide-diphospho-sugar transferases"/>
    <property type="match status" value="1"/>
</dbReference>
<evidence type="ECO:0000256" key="19">
    <source>
        <dbReference type="SAM" id="Phobius"/>
    </source>
</evidence>
<comment type="pathway">
    <text evidence="3">Protein modification; protein glycosylation.</text>
</comment>
<evidence type="ECO:0000256" key="17">
    <source>
        <dbReference type="ARBA" id="ARBA00023211"/>
    </source>
</evidence>
<evidence type="ECO:0000256" key="9">
    <source>
        <dbReference type="ARBA" id="ARBA00022723"/>
    </source>
</evidence>
<dbReference type="GO" id="GO:0004653">
    <property type="term" value="F:polypeptide N-acetylgalactosaminyltransferase activity"/>
    <property type="evidence" value="ECO:0007669"/>
    <property type="project" value="UniProtKB-EC"/>
</dbReference>
<accession>A0A3Q3E3T6</accession>
<evidence type="ECO:0000256" key="15">
    <source>
        <dbReference type="ARBA" id="ARBA00023157"/>
    </source>
</evidence>
<keyword evidence="8 19" id="KW-0812">Transmembrane</keyword>
<dbReference type="EC" id="2.4.1.41" evidence="5"/>
<evidence type="ECO:0000256" key="5">
    <source>
        <dbReference type="ARBA" id="ARBA00012644"/>
    </source>
</evidence>
<dbReference type="Gene3D" id="3.90.550.10">
    <property type="entry name" value="Spore Coat Polysaccharide Biosynthesis Protein SpsA, Chain A"/>
    <property type="match status" value="1"/>
</dbReference>
<name>A0A3Q3E3T6_9LABR</name>
<comment type="subcellular location">
    <subcellularLocation>
        <location evidence="2">Golgi apparatus membrane</location>
        <topology evidence="2">Single-pass type II membrane protein</topology>
    </subcellularLocation>
</comment>
<dbReference type="InterPro" id="IPR029044">
    <property type="entry name" value="Nucleotide-diphossugar_trans"/>
</dbReference>
<comment type="similarity">
    <text evidence="4">Belongs to the glycosyltransferase 2 family. GalNAc-T subfamily.</text>
</comment>
<dbReference type="FunFam" id="2.80.10.50:FF:000017">
    <property type="entry name" value="Polypeptide N-acetylgalactosaminyltransferase"/>
    <property type="match status" value="1"/>
</dbReference>
<evidence type="ECO:0000256" key="2">
    <source>
        <dbReference type="ARBA" id="ARBA00004323"/>
    </source>
</evidence>
<keyword evidence="11" id="KW-0735">Signal-anchor</keyword>
<dbReference type="InterPro" id="IPR035992">
    <property type="entry name" value="Ricin_B-like_lectins"/>
</dbReference>
<dbReference type="SUPFAM" id="SSF50370">
    <property type="entry name" value="Ricin B-like lectins"/>
    <property type="match status" value="1"/>
</dbReference>
<reference evidence="21" key="2">
    <citation type="submission" date="2025-09" db="UniProtKB">
        <authorList>
            <consortium name="Ensembl"/>
        </authorList>
    </citation>
    <scope>IDENTIFICATION</scope>
</reference>
<feature type="region of interest" description="Disordered" evidence="18">
    <location>
        <begin position="38"/>
        <end position="61"/>
    </location>
</feature>
<proteinExistence type="inferred from homology"/>
<keyword evidence="10" id="KW-0430">Lectin</keyword>
<dbReference type="GO" id="GO:0046872">
    <property type="term" value="F:metal ion binding"/>
    <property type="evidence" value="ECO:0007669"/>
    <property type="project" value="UniProtKB-KW"/>
</dbReference>
<evidence type="ECO:0000256" key="13">
    <source>
        <dbReference type="ARBA" id="ARBA00023034"/>
    </source>
</evidence>
<dbReference type="AlphaFoldDB" id="A0A3Q3E3T6"/>
<evidence type="ECO:0000313" key="22">
    <source>
        <dbReference type="Proteomes" id="UP000261660"/>
    </source>
</evidence>
<sequence>KNFKKKRKTQLSTALMMIMTMVLILLMMMMMVDQIPARKQPEQEEKRETKNKDHKKIQHHTENKSKLLYPHSALFKEWGTNLSEDEQREAEGLFKKYGYNVFLSDRLPLDRPLPDTRDPRYIHSLSNEGLKPLHKSVVAVGIMTHGRVLSVTVSDNSEVHQTAEPLLTQIKGDRTVVVSPVFDKVLFSDLKVTPYQSAAHAFDWALWCMYESFSPDYYKLNDNSLPGKNPSIMGIFVADRKFLGEIGVLDEGMTVCGGENVELGIRVSRCHSSNMKLYRSVEVVPCSKVAHIERNHKPYMLDLAPAMKRNALRVAEVWMDEYKKNVNIAWGLPLEVLHISEENIFIRKQLRERLKCKPFKWCIENVYPKLDSLDVLAYGEVSLMRNLDANMCIDQGPVPGHTPIAYVCHHYGPQVSNGRNMISLSEVTSCIKDNYIDNRCLTDVGEEETLPGLYDCKEAAQTGMGIYWDFTQGKELKSRRTKRCLEIKNGKLLMQQCSGQRWNIQNIIKAF</sequence>
<organism evidence="21 22">
    <name type="scientific">Labrus bergylta</name>
    <name type="common">ballan wrasse</name>
    <dbReference type="NCBI Taxonomy" id="56723"/>
    <lineage>
        <taxon>Eukaryota</taxon>
        <taxon>Metazoa</taxon>
        <taxon>Chordata</taxon>
        <taxon>Craniata</taxon>
        <taxon>Vertebrata</taxon>
        <taxon>Euteleostomi</taxon>
        <taxon>Actinopterygii</taxon>
        <taxon>Neopterygii</taxon>
        <taxon>Teleostei</taxon>
        <taxon>Neoteleostei</taxon>
        <taxon>Acanthomorphata</taxon>
        <taxon>Eupercaria</taxon>
        <taxon>Labriformes</taxon>
        <taxon>Labridae</taxon>
        <taxon>Labrus</taxon>
    </lineage>
</organism>
<evidence type="ECO:0000313" key="21">
    <source>
        <dbReference type="Ensembl" id="ENSLBEP00000000606.1"/>
    </source>
</evidence>
<evidence type="ECO:0000259" key="20">
    <source>
        <dbReference type="Pfam" id="PF00652"/>
    </source>
</evidence>
<keyword evidence="15" id="KW-1015">Disulfide bond</keyword>
<evidence type="ECO:0000256" key="3">
    <source>
        <dbReference type="ARBA" id="ARBA00004922"/>
    </source>
</evidence>
<evidence type="ECO:0000256" key="8">
    <source>
        <dbReference type="ARBA" id="ARBA00022692"/>
    </source>
</evidence>
<evidence type="ECO:0000256" key="6">
    <source>
        <dbReference type="ARBA" id="ARBA00022676"/>
    </source>
</evidence>
<comment type="cofactor">
    <cofactor evidence="1">
        <name>Mn(2+)</name>
        <dbReference type="ChEBI" id="CHEBI:29035"/>
    </cofactor>
</comment>
<dbReference type="GO" id="GO:0006493">
    <property type="term" value="P:protein O-linked glycosylation"/>
    <property type="evidence" value="ECO:0007669"/>
    <property type="project" value="TreeGrafter"/>
</dbReference>
<dbReference type="STRING" id="56723.ENSLBEP00000000606"/>
<keyword evidence="6" id="KW-0328">Glycosyltransferase</keyword>
<evidence type="ECO:0000256" key="11">
    <source>
        <dbReference type="ARBA" id="ARBA00022968"/>
    </source>
</evidence>
<keyword evidence="22" id="KW-1185">Reference proteome</keyword>
<evidence type="ECO:0000256" key="10">
    <source>
        <dbReference type="ARBA" id="ARBA00022734"/>
    </source>
</evidence>
<evidence type="ECO:0000256" key="12">
    <source>
        <dbReference type="ARBA" id="ARBA00022989"/>
    </source>
</evidence>
<dbReference type="GO" id="GO:0000139">
    <property type="term" value="C:Golgi membrane"/>
    <property type="evidence" value="ECO:0007669"/>
    <property type="project" value="UniProtKB-SubCell"/>
</dbReference>
<dbReference type="GeneTree" id="ENSGT00940000160161"/>
<feature type="compositionally biased region" description="Basic and acidic residues" evidence="18">
    <location>
        <begin position="39"/>
        <end position="51"/>
    </location>
</feature>
<evidence type="ECO:0000256" key="14">
    <source>
        <dbReference type="ARBA" id="ARBA00023136"/>
    </source>
</evidence>
<keyword evidence="7" id="KW-0808">Transferase</keyword>
<dbReference type="InterPro" id="IPR000772">
    <property type="entry name" value="Ricin_B_lectin"/>
</dbReference>
<keyword evidence="12 19" id="KW-1133">Transmembrane helix</keyword>
<dbReference type="PANTHER" id="PTHR11675:SF50">
    <property type="entry name" value="POLYPEPTIDE N-ACETYLGALACTOSAMINYLTRANSFERASE 8-RELATED"/>
    <property type="match status" value="1"/>
</dbReference>
<evidence type="ECO:0000256" key="7">
    <source>
        <dbReference type="ARBA" id="ARBA00022679"/>
    </source>
</evidence>
<evidence type="ECO:0000256" key="1">
    <source>
        <dbReference type="ARBA" id="ARBA00001936"/>
    </source>
</evidence>